<evidence type="ECO:0000256" key="10">
    <source>
        <dbReference type="ARBA" id="ARBA00023136"/>
    </source>
</evidence>
<keyword evidence="7 12" id="KW-0560">Oxidoreductase</keyword>
<evidence type="ECO:0000256" key="1">
    <source>
        <dbReference type="ARBA" id="ARBA00004167"/>
    </source>
</evidence>
<dbReference type="PRINTS" id="PR00463">
    <property type="entry name" value="EP450I"/>
</dbReference>
<evidence type="ECO:0000256" key="12">
    <source>
        <dbReference type="RuleBase" id="RU000461"/>
    </source>
</evidence>
<evidence type="ECO:0000256" key="13">
    <source>
        <dbReference type="SAM" id="Phobius"/>
    </source>
</evidence>
<dbReference type="Proteomes" id="UP001151287">
    <property type="component" value="Unassembled WGS sequence"/>
</dbReference>
<keyword evidence="4 13" id="KW-0812">Transmembrane</keyword>
<dbReference type="InterPro" id="IPR036396">
    <property type="entry name" value="Cyt_P450_sf"/>
</dbReference>
<dbReference type="PANTHER" id="PTHR24282">
    <property type="entry name" value="CYTOCHROME P450 FAMILY MEMBER"/>
    <property type="match status" value="1"/>
</dbReference>
<comment type="cofactor">
    <cofactor evidence="11">
        <name>heme</name>
        <dbReference type="ChEBI" id="CHEBI:30413"/>
    </cofactor>
</comment>
<dbReference type="Gene3D" id="1.10.630.10">
    <property type="entry name" value="Cytochrome P450"/>
    <property type="match status" value="1"/>
</dbReference>
<evidence type="ECO:0000256" key="7">
    <source>
        <dbReference type="ARBA" id="ARBA00023002"/>
    </source>
</evidence>
<dbReference type="Pfam" id="PF00067">
    <property type="entry name" value="p450"/>
    <property type="match status" value="1"/>
</dbReference>
<accession>A0A9Q0CQ42</accession>
<evidence type="ECO:0000313" key="14">
    <source>
        <dbReference type="EMBL" id="KAJ1697717.1"/>
    </source>
</evidence>
<proteinExistence type="inferred from homology"/>
<evidence type="ECO:0000256" key="8">
    <source>
        <dbReference type="ARBA" id="ARBA00023004"/>
    </source>
</evidence>
<evidence type="ECO:0000256" key="3">
    <source>
        <dbReference type="ARBA" id="ARBA00022617"/>
    </source>
</evidence>
<keyword evidence="8 11" id="KW-0408">Iron</keyword>
<dbReference type="GO" id="GO:0020037">
    <property type="term" value="F:heme binding"/>
    <property type="evidence" value="ECO:0007669"/>
    <property type="project" value="InterPro"/>
</dbReference>
<comment type="similarity">
    <text evidence="2 12">Belongs to the cytochrome P450 family.</text>
</comment>
<dbReference type="GO" id="GO:0016705">
    <property type="term" value="F:oxidoreductase activity, acting on paired donors, with incorporation or reduction of molecular oxygen"/>
    <property type="evidence" value="ECO:0007669"/>
    <property type="project" value="InterPro"/>
</dbReference>
<gene>
    <name evidence="14" type="ORF">LUZ63_006229</name>
</gene>
<keyword evidence="5 11" id="KW-0479">Metal-binding</keyword>
<evidence type="ECO:0000256" key="5">
    <source>
        <dbReference type="ARBA" id="ARBA00022723"/>
    </source>
</evidence>
<dbReference type="PRINTS" id="PR00385">
    <property type="entry name" value="P450"/>
</dbReference>
<dbReference type="GO" id="GO:0004497">
    <property type="term" value="F:monooxygenase activity"/>
    <property type="evidence" value="ECO:0007669"/>
    <property type="project" value="UniProtKB-KW"/>
</dbReference>
<comment type="subcellular location">
    <subcellularLocation>
        <location evidence="1">Membrane</location>
        <topology evidence="1">Single-pass membrane protein</topology>
    </subcellularLocation>
</comment>
<dbReference type="GO" id="GO:0016020">
    <property type="term" value="C:membrane"/>
    <property type="evidence" value="ECO:0007669"/>
    <property type="project" value="UniProtKB-SubCell"/>
</dbReference>
<dbReference type="SUPFAM" id="SSF48264">
    <property type="entry name" value="Cytochrome P450"/>
    <property type="match status" value="1"/>
</dbReference>
<keyword evidence="9 12" id="KW-0503">Monooxygenase</keyword>
<evidence type="ECO:0000256" key="2">
    <source>
        <dbReference type="ARBA" id="ARBA00010617"/>
    </source>
</evidence>
<protein>
    <recommendedName>
        <fullName evidence="16">Cytochrome P450</fullName>
    </recommendedName>
</protein>
<comment type="caution">
    <text evidence="14">The sequence shown here is derived from an EMBL/GenBank/DDBJ whole genome shotgun (WGS) entry which is preliminary data.</text>
</comment>
<dbReference type="InterPro" id="IPR001128">
    <property type="entry name" value="Cyt_P450"/>
</dbReference>
<dbReference type="InterPro" id="IPR050665">
    <property type="entry name" value="Cytochrome_P450_Monooxygen"/>
</dbReference>
<dbReference type="EMBL" id="JAMQYH010000002">
    <property type="protein sequence ID" value="KAJ1697717.1"/>
    <property type="molecule type" value="Genomic_DNA"/>
</dbReference>
<dbReference type="OrthoDB" id="634536at2759"/>
<dbReference type="PROSITE" id="PS00086">
    <property type="entry name" value="CYTOCHROME_P450"/>
    <property type="match status" value="1"/>
</dbReference>
<keyword evidence="6 13" id="KW-1133">Transmembrane helix</keyword>
<feature type="transmembrane region" description="Helical" evidence="13">
    <location>
        <begin position="6"/>
        <end position="29"/>
    </location>
</feature>
<dbReference type="InterPro" id="IPR002401">
    <property type="entry name" value="Cyt_P450_E_grp-I"/>
</dbReference>
<keyword evidence="3 11" id="KW-0349">Heme</keyword>
<dbReference type="AlphaFoldDB" id="A0A9Q0CQ42"/>
<dbReference type="InterPro" id="IPR017972">
    <property type="entry name" value="Cyt_P450_CS"/>
</dbReference>
<evidence type="ECO:0000256" key="6">
    <source>
        <dbReference type="ARBA" id="ARBA00022989"/>
    </source>
</evidence>
<dbReference type="GO" id="GO:0016131">
    <property type="term" value="P:brassinosteroid metabolic process"/>
    <property type="evidence" value="ECO:0007669"/>
    <property type="project" value="UniProtKB-ARBA"/>
</dbReference>
<keyword evidence="15" id="KW-1185">Reference proteome</keyword>
<evidence type="ECO:0000256" key="4">
    <source>
        <dbReference type="ARBA" id="ARBA00022692"/>
    </source>
</evidence>
<keyword evidence="10 13" id="KW-0472">Membrane</keyword>
<evidence type="ECO:0008006" key="16">
    <source>
        <dbReference type="Google" id="ProtNLM"/>
    </source>
</evidence>
<evidence type="ECO:0000256" key="9">
    <source>
        <dbReference type="ARBA" id="ARBA00023033"/>
    </source>
</evidence>
<evidence type="ECO:0000313" key="15">
    <source>
        <dbReference type="Proteomes" id="UP001151287"/>
    </source>
</evidence>
<name>A0A9Q0CQ42_9POAL</name>
<dbReference type="GO" id="GO:0010268">
    <property type="term" value="P:brassinosteroid homeostasis"/>
    <property type="evidence" value="ECO:0007669"/>
    <property type="project" value="UniProtKB-ARBA"/>
</dbReference>
<organism evidence="14 15">
    <name type="scientific">Rhynchospora breviuscula</name>
    <dbReference type="NCBI Taxonomy" id="2022672"/>
    <lineage>
        <taxon>Eukaryota</taxon>
        <taxon>Viridiplantae</taxon>
        <taxon>Streptophyta</taxon>
        <taxon>Embryophyta</taxon>
        <taxon>Tracheophyta</taxon>
        <taxon>Spermatophyta</taxon>
        <taxon>Magnoliopsida</taxon>
        <taxon>Liliopsida</taxon>
        <taxon>Poales</taxon>
        <taxon>Cyperaceae</taxon>
        <taxon>Cyperoideae</taxon>
        <taxon>Rhynchosporeae</taxon>
        <taxon>Rhynchospora</taxon>
    </lineage>
</organism>
<dbReference type="PANTHER" id="PTHR24282:SF135">
    <property type="entry name" value="CYTOCHROME P450 709B2"/>
    <property type="match status" value="1"/>
</dbReference>
<evidence type="ECO:0000256" key="11">
    <source>
        <dbReference type="PIRSR" id="PIRSR602401-1"/>
    </source>
</evidence>
<dbReference type="GO" id="GO:0005506">
    <property type="term" value="F:iron ion binding"/>
    <property type="evidence" value="ECO:0007669"/>
    <property type="project" value="InterPro"/>
</dbReference>
<reference evidence="14" key="1">
    <citation type="journal article" date="2022" name="Cell">
        <title>Repeat-based holocentromeres influence genome architecture and karyotype evolution.</title>
        <authorList>
            <person name="Hofstatter P.G."/>
            <person name="Thangavel G."/>
            <person name="Lux T."/>
            <person name="Neumann P."/>
            <person name="Vondrak T."/>
            <person name="Novak P."/>
            <person name="Zhang M."/>
            <person name="Costa L."/>
            <person name="Castellani M."/>
            <person name="Scott A."/>
            <person name="Toegelov H."/>
            <person name="Fuchs J."/>
            <person name="Mata-Sucre Y."/>
            <person name="Dias Y."/>
            <person name="Vanzela A.L.L."/>
            <person name="Huettel B."/>
            <person name="Almeida C.C.S."/>
            <person name="Simkova H."/>
            <person name="Souza G."/>
            <person name="Pedrosa-Harand A."/>
            <person name="Macas J."/>
            <person name="Mayer K.F.X."/>
            <person name="Houben A."/>
            <person name="Marques A."/>
        </authorList>
    </citation>
    <scope>NUCLEOTIDE SEQUENCE</scope>
    <source>
        <strain evidence="14">RhyBre1mFocal</strain>
    </source>
</reference>
<feature type="binding site" description="axial binding residue" evidence="11">
    <location>
        <position position="464"/>
    </location>
    <ligand>
        <name>heme</name>
        <dbReference type="ChEBI" id="CHEBI:30413"/>
    </ligand>
    <ligandPart>
        <name>Fe</name>
        <dbReference type="ChEBI" id="CHEBI:18248"/>
    </ligandPart>
</feature>
<dbReference type="FunFam" id="1.10.630.10:FF:000029">
    <property type="entry name" value="Cytochrome P450 734A1"/>
    <property type="match status" value="1"/>
</dbReference>
<sequence length="518" mass="58996">MESFPVLVLSSVAVIIISQLLKVLLNLIWRPYAITKWYREQGIEGPEYKFMKGSMEEIRNLKSSAQKVPMDINSHDFTPRVLPHYLKWMPLYGITFFFWFGSMPRICITDMELVKQVLSNKSGFYPKSDAGPEMLALLGKGLVLIDGPDWARHRRVVNPAFTIDKLKMMMRKMTGCAKSMIEGWENQIAQEKSKQAEIELHKHFLELTADIISHTAFGSSYIKGKEVFLSQKELLTLAFSALFNVQIPGFGYLPTPNNRKRRRLDKKVRTTLMQIIHVRMKSRDGEYGNDLLGLMLETCLAAGKENDNNKMTMDEIIDECKTFFFAGHETTSHLLTWTMFLLSTNEDWQDKLREEVLRECGIEVPTADMLSKLKLVNMVLLEALRIYGPVTIISRKASQDMELGTIKLLKGTTIAIPIPILHRDKEIWGPDADKFNPLRFENGLSKAAKHPNALLAFSIGPRACIGQNFAMLEAKVVIAMILQRFSFSISPNYVHEPIDIITLQPKSGLQVIMRPIQA</sequence>